<accession>A0A1I6I4T5</accession>
<reference evidence="2" key="1">
    <citation type="submission" date="2016-10" db="EMBL/GenBank/DDBJ databases">
        <authorList>
            <person name="Varghese N."/>
            <person name="Submissions S."/>
        </authorList>
    </citation>
    <scope>NUCLEOTIDE SEQUENCE [LARGE SCALE GENOMIC DNA]</scope>
    <source>
        <strain evidence="2">CGMCC 1.6294</strain>
    </source>
</reference>
<proteinExistence type="predicted"/>
<evidence type="ECO:0000313" key="2">
    <source>
        <dbReference type="Proteomes" id="UP000199290"/>
    </source>
</evidence>
<name>A0A1I6I4T5_9GAMM</name>
<organism evidence="1 2">
    <name type="scientific">Marinobacter gudaonensis</name>
    <dbReference type="NCBI Taxonomy" id="375760"/>
    <lineage>
        <taxon>Bacteria</taxon>
        <taxon>Pseudomonadati</taxon>
        <taxon>Pseudomonadota</taxon>
        <taxon>Gammaproteobacteria</taxon>
        <taxon>Pseudomonadales</taxon>
        <taxon>Marinobacteraceae</taxon>
        <taxon>Marinobacter</taxon>
    </lineage>
</organism>
<dbReference type="AlphaFoldDB" id="A0A1I6I4T5"/>
<dbReference type="STRING" id="375760.SAMN04488073_3475"/>
<dbReference type="Proteomes" id="UP000199290">
    <property type="component" value="Unassembled WGS sequence"/>
</dbReference>
<keyword evidence="2" id="KW-1185">Reference proteome</keyword>
<evidence type="ECO:0000313" key="1">
    <source>
        <dbReference type="EMBL" id="SFR61756.1"/>
    </source>
</evidence>
<dbReference type="RefSeq" id="WP_091992429.1">
    <property type="nucleotide sequence ID" value="NZ_FOYV01000005.1"/>
</dbReference>
<protein>
    <submittedName>
        <fullName evidence="1">Uncharacterized protein</fullName>
    </submittedName>
</protein>
<sequence length="127" mass="14089">MPARGPEEAISFSKGENYCSWNFAGQRVLKEFSFPIGGVELKEGDGVAVVPNSGMHTQGYIFNLDGSVRHEFMPPDEFPNTGFYAIRYDGGEALKVIVGVERHGCYVDLACVLNPVTGKYEDFFEIR</sequence>
<dbReference type="EMBL" id="FOYV01000005">
    <property type="protein sequence ID" value="SFR61756.1"/>
    <property type="molecule type" value="Genomic_DNA"/>
</dbReference>
<gene>
    <name evidence="1" type="ORF">SAMN04488073_3475</name>
</gene>